<protein>
    <submittedName>
        <fullName evidence="1">Uncharacterized protein</fullName>
    </submittedName>
</protein>
<reference evidence="1" key="1">
    <citation type="submission" date="2017-08" db="EMBL/GenBank/DDBJ databases">
        <authorList>
            <person name="Cuomo C."/>
            <person name="Billmyre B."/>
            <person name="Heitman J."/>
        </authorList>
    </citation>
    <scope>NUCLEOTIDE SEQUENCE</scope>
    <source>
        <strain evidence="1">CBS 12478</strain>
    </source>
</reference>
<gene>
    <name evidence="1" type="ORF">CI109_104535</name>
</gene>
<dbReference type="GeneID" id="43590867"/>
<evidence type="ECO:0000313" key="1">
    <source>
        <dbReference type="EMBL" id="WWD20062.1"/>
    </source>
</evidence>
<proteinExistence type="predicted"/>
<accession>A0A5M6BVP2</accession>
<dbReference type="Proteomes" id="UP000322225">
    <property type="component" value="Chromosome 8"/>
</dbReference>
<evidence type="ECO:0000313" key="2">
    <source>
        <dbReference type="Proteomes" id="UP000322225"/>
    </source>
</evidence>
<dbReference type="KEGG" id="ksn:43590867"/>
<dbReference type="EMBL" id="CP144058">
    <property type="protein sequence ID" value="WWD20062.1"/>
    <property type="molecule type" value="Genomic_DNA"/>
</dbReference>
<organism evidence="1 2">
    <name type="scientific">Kwoniella shandongensis</name>
    <dbReference type="NCBI Taxonomy" id="1734106"/>
    <lineage>
        <taxon>Eukaryota</taxon>
        <taxon>Fungi</taxon>
        <taxon>Dikarya</taxon>
        <taxon>Basidiomycota</taxon>
        <taxon>Agaricomycotina</taxon>
        <taxon>Tremellomycetes</taxon>
        <taxon>Tremellales</taxon>
        <taxon>Cryptococcaceae</taxon>
        <taxon>Kwoniella</taxon>
    </lineage>
</organism>
<name>A0A5M6BVP2_9TREE</name>
<reference evidence="1" key="2">
    <citation type="submission" date="2024-01" db="EMBL/GenBank/DDBJ databases">
        <title>Comparative genomics of Cryptococcus and Kwoniella reveals pathogenesis evolution and contrasting modes of karyotype evolution via chromosome fusion or intercentromeric recombination.</title>
        <authorList>
            <person name="Coelho M.A."/>
            <person name="David-Palma M."/>
            <person name="Shea T."/>
            <person name="Bowers K."/>
            <person name="McGinley-Smith S."/>
            <person name="Mohammad A.W."/>
            <person name="Gnirke A."/>
            <person name="Yurkov A.M."/>
            <person name="Nowrousian M."/>
            <person name="Sun S."/>
            <person name="Cuomo C.A."/>
            <person name="Heitman J."/>
        </authorList>
    </citation>
    <scope>NUCLEOTIDE SEQUENCE</scope>
    <source>
        <strain evidence="1">CBS 12478</strain>
    </source>
</reference>
<sequence>MDINYFTDTSAEVSPPLDINTALVNAIHEIKGESHNDHLTGQEVWTLVVRRTLPHTCPTWWEKHKDDPSTYTDPHILRETLENEGESEYQARWLLSHSPYSFPIDPTVGVEVTDSLPAGSSGTDQLTAHLLTLGAYLYNLTSVPDDYLPHECQGSSEDSVVPKQASHPYRDRACAGSTTGNKLDEQLKQLRVMLREASSQRESLQKGFTRLSQEGDQARQFSRLR</sequence>
<dbReference type="AlphaFoldDB" id="A0A5M6BVP2"/>
<keyword evidence="2" id="KW-1185">Reference proteome</keyword>
<dbReference type="RefSeq" id="XP_031859068.1">
    <property type="nucleotide sequence ID" value="XM_032006705.1"/>
</dbReference>